<evidence type="ECO:0000259" key="3">
    <source>
        <dbReference type="Pfam" id="PF07992"/>
    </source>
</evidence>
<comment type="caution">
    <text evidence="4">The sequence shown here is derived from an EMBL/GenBank/DDBJ whole genome shotgun (WGS) entry which is preliminary data.</text>
</comment>
<dbReference type="InterPro" id="IPR023753">
    <property type="entry name" value="FAD/NAD-binding_dom"/>
</dbReference>
<dbReference type="GO" id="GO:0050622">
    <property type="term" value="F:glycine dehydrogenase (cyanide-forming) activity"/>
    <property type="evidence" value="ECO:0007669"/>
    <property type="project" value="UniProtKB-EC"/>
</dbReference>
<keyword evidence="5" id="KW-1185">Reference proteome</keyword>
<dbReference type="InterPro" id="IPR017224">
    <property type="entry name" value="Opine_Oxase_asu/HCN_bsu"/>
</dbReference>
<dbReference type="RefSeq" id="WP_070247542.1">
    <property type="nucleotide sequence ID" value="NZ_LROM01000072.1"/>
</dbReference>
<dbReference type="PRINTS" id="PR00469">
    <property type="entry name" value="PNDRDTASEII"/>
</dbReference>
<dbReference type="InterPro" id="IPR036188">
    <property type="entry name" value="FAD/NAD-bd_sf"/>
</dbReference>
<dbReference type="Gene3D" id="1.10.10.1100">
    <property type="entry name" value="BFD-like [2Fe-2S]-binding domain"/>
    <property type="match status" value="1"/>
</dbReference>
<dbReference type="OrthoDB" id="9801699at2"/>
<dbReference type="AlphaFoldDB" id="A0A1E7WUS1"/>
<dbReference type="EC" id="1.4.99.5" evidence="4"/>
<dbReference type="PANTHER" id="PTHR42949">
    <property type="entry name" value="ANAEROBIC GLYCEROL-3-PHOSPHATE DEHYDROGENASE SUBUNIT B"/>
    <property type="match status" value="1"/>
</dbReference>
<dbReference type="Gene3D" id="3.50.50.60">
    <property type="entry name" value="FAD/NAD(P)-binding domain"/>
    <property type="match status" value="2"/>
</dbReference>
<dbReference type="PRINTS" id="PR00368">
    <property type="entry name" value="FADPNR"/>
</dbReference>
<feature type="domain" description="FAD/NAD(P)-binding" evidence="3">
    <location>
        <begin position="12"/>
        <end position="335"/>
    </location>
</feature>
<dbReference type="PANTHER" id="PTHR42949:SF3">
    <property type="entry name" value="ANAEROBIC GLYCEROL-3-PHOSPHATE DEHYDROGENASE SUBUNIT B"/>
    <property type="match status" value="1"/>
</dbReference>
<accession>A0A1E7WUS1</accession>
<dbReference type="Pfam" id="PF07992">
    <property type="entry name" value="Pyr_redox_2"/>
    <property type="match status" value="1"/>
</dbReference>
<feature type="domain" description="BFD-like [2Fe-2S]-binding" evidence="2">
    <location>
        <begin position="400"/>
        <end position="454"/>
    </location>
</feature>
<name>A0A1E7WUS1_9BURK</name>
<evidence type="ECO:0000313" key="4">
    <source>
        <dbReference type="EMBL" id="OFA03462.1"/>
    </source>
</evidence>
<dbReference type="InterPro" id="IPR007419">
    <property type="entry name" value="BFD-like_2Fe2S-bd_dom"/>
</dbReference>
<keyword evidence="1 4" id="KW-0560">Oxidoreductase</keyword>
<organism evidence="4 5">
    <name type="scientific">Duganella phyllosphaerae</name>
    <dbReference type="NCBI Taxonomy" id="762836"/>
    <lineage>
        <taxon>Bacteria</taxon>
        <taxon>Pseudomonadati</taxon>
        <taxon>Pseudomonadota</taxon>
        <taxon>Betaproteobacteria</taxon>
        <taxon>Burkholderiales</taxon>
        <taxon>Oxalobacteraceae</taxon>
        <taxon>Telluria group</taxon>
        <taxon>Duganella</taxon>
    </lineage>
</organism>
<dbReference type="SUPFAM" id="SSF51905">
    <property type="entry name" value="FAD/NAD(P)-binding domain"/>
    <property type="match status" value="1"/>
</dbReference>
<dbReference type="InterPro" id="IPR051691">
    <property type="entry name" value="Metab_Enz_Cyan_OpOx_G3PDH"/>
</dbReference>
<proteinExistence type="predicted"/>
<dbReference type="CDD" id="cd19946">
    <property type="entry name" value="GlpA-like_Fer2_BFD-like"/>
    <property type="match status" value="1"/>
</dbReference>
<evidence type="ECO:0000313" key="5">
    <source>
        <dbReference type="Proteomes" id="UP000175989"/>
    </source>
</evidence>
<dbReference type="Proteomes" id="UP000175989">
    <property type="component" value="Unassembled WGS sequence"/>
</dbReference>
<dbReference type="EMBL" id="LROM01000072">
    <property type="protein sequence ID" value="OFA03462.1"/>
    <property type="molecule type" value="Genomic_DNA"/>
</dbReference>
<dbReference type="PATRIC" id="fig|762836.4.peg.1916"/>
<reference evidence="5" key="1">
    <citation type="journal article" date="2016" name="Front. Microbiol.">
        <title>Molecular Keys to the Janthinobacterium and Duganella spp. Interaction with the Plant Pathogen Fusarium graminearum.</title>
        <authorList>
            <person name="Haack F.S."/>
            <person name="Poehlein A."/>
            <person name="Kroger C."/>
            <person name="Voigt C.A."/>
            <person name="Piepenbring M."/>
            <person name="Bode H.B."/>
            <person name="Daniel R."/>
            <person name="Schafer W."/>
            <person name="Streit W.R."/>
        </authorList>
    </citation>
    <scope>NUCLEOTIDE SEQUENCE [LARGE SCALE GENOMIC DNA]</scope>
    <source>
        <strain evidence="5">T54</strain>
    </source>
</reference>
<dbReference type="InterPro" id="IPR041854">
    <property type="entry name" value="BFD-like_2Fe2S-bd_dom_sf"/>
</dbReference>
<evidence type="ECO:0000259" key="2">
    <source>
        <dbReference type="Pfam" id="PF04324"/>
    </source>
</evidence>
<evidence type="ECO:0000256" key="1">
    <source>
        <dbReference type="ARBA" id="ARBA00023002"/>
    </source>
</evidence>
<gene>
    <name evidence="4" type="primary">hcnB_1</name>
    <name evidence="4" type="ORF">DUPY_18440</name>
</gene>
<sequence>MSPAESPETPPFDLIVVGAGPAGLSAALDAADHGLRVVVIDEQYAPGGQIFRQPPATFSHPAAAPAYPFGADLLQRARADQRIDWRYGQTAWGVFRDTDREGLRLGVASAEQAELIAGKALLIATGAYDLPVAFPGWTLPGVMSAGGVQTLLKSQFLRPGSRFVLAGSHPLLLLVADLLLKAGAEVAEVAIARPRPGVRELLASWRAVPGHVGLMLQMARALWNLKRHRVPLRFSTLIQSAAGGEAVNSVTLAGVDADWKALPGSERTLAADTLVIGYGLLASTELARQAGCAVDYREAAGGWVVVRDAAMRSSVRGVWVAGEPGGIGGAEMAHLEGRLAALDIARALGFIATPAPQQADAALSRLQQALRRAHHFSDVVLRFFAPNMVALARLASGDTLICRCEEVGADTVREFLSANPHVGDINSVKLACRTGMGMCQGRYCQHTSAQILAEATGKPVDCLGHFTARAPVKPVSVISLAKLRLPH</sequence>
<protein>
    <submittedName>
        <fullName evidence="4">Hydrogen cyanide synthase subunit HcnB</fullName>
        <ecNumber evidence="4">1.4.99.5</ecNumber>
    </submittedName>
</protein>
<dbReference type="Pfam" id="PF04324">
    <property type="entry name" value="Fer2_BFD"/>
    <property type="match status" value="1"/>
</dbReference>
<dbReference type="PIRSF" id="PIRSF037495">
    <property type="entry name" value="Opine_OX_OoxA/HcnB"/>
    <property type="match status" value="1"/>
</dbReference>